<name>A0A8I0AHT2_9FIRM</name>
<protein>
    <submittedName>
        <fullName evidence="2">Sigma-E processing peptidase SpoIIGA</fullName>
    </submittedName>
</protein>
<keyword evidence="1" id="KW-1133">Transmembrane helix</keyword>
<feature type="transmembrane region" description="Helical" evidence="1">
    <location>
        <begin position="117"/>
        <end position="136"/>
    </location>
</feature>
<organism evidence="2 3">
    <name type="scientific">Blautia segnis</name>
    <dbReference type="NCBI Taxonomy" id="2763030"/>
    <lineage>
        <taxon>Bacteria</taxon>
        <taxon>Bacillati</taxon>
        <taxon>Bacillota</taxon>
        <taxon>Clostridia</taxon>
        <taxon>Lachnospirales</taxon>
        <taxon>Lachnospiraceae</taxon>
        <taxon>Blautia</taxon>
    </lineage>
</organism>
<dbReference type="Pfam" id="PF03419">
    <property type="entry name" value="Peptidase_U4"/>
    <property type="match status" value="1"/>
</dbReference>
<keyword evidence="1" id="KW-0812">Transmembrane</keyword>
<keyword evidence="1" id="KW-0472">Membrane</keyword>
<feature type="transmembrane region" description="Helical" evidence="1">
    <location>
        <begin position="61"/>
        <end position="80"/>
    </location>
</feature>
<evidence type="ECO:0000313" key="2">
    <source>
        <dbReference type="EMBL" id="MBC5650624.1"/>
    </source>
</evidence>
<dbReference type="Proteomes" id="UP000652847">
    <property type="component" value="Unassembled WGS sequence"/>
</dbReference>
<sequence>MYYDVYIDIVFLTNLFMDYILLRIVGKLFLRKRSRRRILLAAAVGALFSCLILYVPSDGLFPAKVLLHGGCAWIMLVLGLGLKPGGMLAKALVTFYLMAFLMGGLMEAAPVKNAAPLRFLVVAAGAYMGLSALIYVSDSFRARWKNIYPVTLSYQGNVQQFFGFWDTGNLLVDPINGDGVFIVKPEVLEAMLPEEKRDRLMHLQEDPGELEGTKLTDLHPHFLPYKTVGKEGVMLAVVLDDLCIHTPGEVIHAVNPVLALAVEPSALGKEYQVLLNSRILH</sequence>
<evidence type="ECO:0000256" key="1">
    <source>
        <dbReference type="SAM" id="Phobius"/>
    </source>
</evidence>
<comment type="caution">
    <text evidence="2">The sequence shown here is derived from an EMBL/GenBank/DDBJ whole genome shotgun (WGS) entry which is preliminary data.</text>
</comment>
<feature type="transmembrane region" description="Helical" evidence="1">
    <location>
        <begin position="6"/>
        <end position="26"/>
    </location>
</feature>
<proteinExistence type="predicted"/>
<dbReference type="GO" id="GO:0030436">
    <property type="term" value="P:asexual sporulation"/>
    <property type="evidence" value="ECO:0007669"/>
    <property type="project" value="InterPro"/>
</dbReference>
<dbReference type="GO" id="GO:0004190">
    <property type="term" value="F:aspartic-type endopeptidase activity"/>
    <property type="evidence" value="ECO:0007669"/>
    <property type="project" value="InterPro"/>
</dbReference>
<dbReference type="GO" id="GO:0006508">
    <property type="term" value="P:proteolysis"/>
    <property type="evidence" value="ECO:0007669"/>
    <property type="project" value="InterPro"/>
</dbReference>
<keyword evidence="3" id="KW-1185">Reference proteome</keyword>
<dbReference type="RefSeq" id="WP_021924720.1">
    <property type="nucleotide sequence ID" value="NZ_JACOOT010000012.1"/>
</dbReference>
<gene>
    <name evidence="2" type="ORF">H8S54_05740</name>
</gene>
<reference evidence="2 3" key="1">
    <citation type="submission" date="2020-08" db="EMBL/GenBank/DDBJ databases">
        <title>Genome public.</title>
        <authorList>
            <person name="Liu C."/>
            <person name="Sun Q."/>
        </authorList>
    </citation>
    <scope>NUCLEOTIDE SEQUENCE [LARGE SCALE GENOMIC DNA]</scope>
    <source>
        <strain evidence="2 3">BX17</strain>
    </source>
</reference>
<feature type="transmembrane region" description="Helical" evidence="1">
    <location>
        <begin position="87"/>
        <end position="105"/>
    </location>
</feature>
<feature type="transmembrane region" description="Helical" evidence="1">
    <location>
        <begin position="38"/>
        <end position="55"/>
    </location>
</feature>
<accession>A0A8I0AHT2</accession>
<dbReference type="InterPro" id="IPR005081">
    <property type="entry name" value="SpoIIGA"/>
</dbReference>
<dbReference type="AlphaFoldDB" id="A0A8I0AHT2"/>
<dbReference type="EMBL" id="JACOOT010000012">
    <property type="protein sequence ID" value="MBC5650624.1"/>
    <property type="molecule type" value="Genomic_DNA"/>
</dbReference>
<evidence type="ECO:0000313" key="3">
    <source>
        <dbReference type="Proteomes" id="UP000652847"/>
    </source>
</evidence>